<evidence type="ECO:0000313" key="2">
    <source>
        <dbReference type="Proteomes" id="UP000066480"/>
    </source>
</evidence>
<organism evidence="1 2">
    <name type="scientific">Luteipulveratus mongoliensis</name>
    <dbReference type="NCBI Taxonomy" id="571913"/>
    <lineage>
        <taxon>Bacteria</taxon>
        <taxon>Bacillati</taxon>
        <taxon>Actinomycetota</taxon>
        <taxon>Actinomycetes</taxon>
        <taxon>Micrococcales</taxon>
        <taxon>Dermacoccaceae</taxon>
        <taxon>Luteipulveratus</taxon>
    </lineage>
</organism>
<evidence type="ECO:0000313" key="1">
    <source>
        <dbReference type="EMBL" id="AKU18056.1"/>
    </source>
</evidence>
<gene>
    <name evidence="1" type="ORF">VV02_22970</name>
</gene>
<reference evidence="1 2" key="1">
    <citation type="submission" date="2015-03" db="EMBL/GenBank/DDBJ databases">
        <title>Luteipulveratus halotolerans sp. nov., a novel actinobacterium (Dermacoccaceae) from Sarawak, Malaysia.</title>
        <authorList>
            <person name="Juboi H."/>
            <person name="Basik A."/>
            <person name="Shamsul S.S."/>
            <person name="Arnold P."/>
            <person name="Schmitt E.K."/>
            <person name="Sanglier J.-J."/>
            <person name="Yeo T."/>
        </authorList>
    </citation>
    <scope>NUCLEOTIDE SEQUENCE [LARGE SCALE GENOMIC DNA]</scope>
    <source>
        <strain evidence="1 2">MN07-A0370</strain>
    </source>
</reference>
<dbReference type="RefSeq" id="WP_052595396.1">
    <property type="nucleotide sequence ID" value="NZ_CP011112.1"/>
</dbReference>
<dbReference type="KEGG" id="lmoi:VV02_22970"/>
<name>A0A0K1JMX2_9MICO</name>
<proteinExistence type="predicted"/>
<dbReference type="EMBL" id="CP011112">
    <property type="protein sequence ID" value="AKU18056.1"/>
    <property type="molecule type" value="Genomic_DNA"/>
</dbReference>
<protein>
    <submittedName>
        <fullName evidence="1">Uncharacterized protein</fullName>
    </submittedName>
</protein>
<keyword evidence="2" id="KW-1185">Reference proteome</keyword>
<dbReference type="Proteomes" id="UP000066480">
    <property type="component" value="Chromosome"/>
</dbReference>
<accession>A0A0K1JMX2</accession>
<dbReference type="AlphaFoldDB" id="A0A0K1JMX2"/>
<sequence length="232" mass="24894">MDQHEIGSPGLAAAENLLEGSVHVRHEQVGGVPAGTPIRRWAVAGHDLEQTVGDEQMPGAKRYMWDGELVAATSGLEPCEGALWESTSLPKITVLGDRVEIRRGTATLITRSRIPLRSGRTHERRSVVARWRDREWTVLRGRREGELTIDLWHEGDKLLDGEALAGVRLPKVISALRDKSAAVGLSWSTAATPLDVTVAAVLGSAIDSSLLASTPREKAGAYGAFAVDLLGG</sequence>